<comment type="similarity">
    <text evidence="8 9">Belongs to the class I-like SAM-binding methyltransferase superfamily. TrmB family.</text>
</comment>
<evidence type="ECO:0000313" key="11">
    <source>
        <dbReference type="Proteomes" id="UP000501830"/>
    </source>
</evidence>
<dbReference type="GO" id="GO:0008176">
    <property type="term" value="F:tRNA (guanine(46)-N7)-methyltransferase activity"/>
    <property type="evidence" value="ECO:0007669"/>
    <property type="project" value="UniProtKB-UniRule"/>
</dbReference>
<keyword evidence="6 9" id="KW-0819">tRNA processing</keyword>
<dbReference type="GeneID" id="94552254"/>
<feature type="binding site" evidence="9">
    <location>
        <position position="122"/>
    </location>
    <ligand>
        <name>substrate</name>
    </ligand>
</feature>
<dbReference type="InterPro" id="IPR003358">
    <property type="entry name" value="tRNA_(Gua-N-7)_MeTrfase_Trmb"/>
</dbReference>
<evidence type="ECO:0000256" key="6">
    <source>
        <dbReference type="ARBA" id="ARBA00022694"/>
    </source>
</evidence>
<dbReference type="RefSeq" id="WP_166062189.1">
    <property type="nucleotide sequence ID" value="NZ_CP049889.1"/>
</dbReference>
<feature type="binding site" evidence="9">
    <location>
        <position position="69"/>
    </location>
    <ligand>
        <name>S-adenosyl-L-methionine</name>
        <dbReference type="ChEBI" id="CHEBI:59789"/>
    </ligand>
</feature>
<dbReference type="InterPro" id="IPR029063">
    <property type="entry name" value="SAM-dependent_MTases_sf"/>
</dbReference>
<dbReference type="EMBL" id="CP049889">
    <property type="protein sequence ID" value="QIK51141.1"/>
    <property type="molecule type" value="Genomic_DNA"/>
</dbReference>
<protein>
    <recommendedName>
        <fullName evidence="9">tRNA (guanine-N(7)-)-methyltransferase</fullName>
        <ecNumber evidence="9">2.1.1.33</ecNumber>
    </recommendedName>
    <alternativeName>
        <fullName evidence="9">tRNA (guanine(46)-N(7))-methyltransferase</fullName>
    </alternativeName>
    <alternativeName>
        <fullName evidence="9">tRNA(m7G46)-methyltransferase</fullName>
    </alternativeName>
</protein>
<feature type="binding site" evidence="9">
    <location>
        <position position="44"/>
    </location>
    <ligand>
        <name>S-adenosyl-L-methionine</name>
        <dbReference type="ChEBI" id="CHEBI:59789"/>
    </ligand>
</feature>
<dbReference type="CDD" id="cd02440">
    <property type="entry name" value="AdoMet_MTases"/>
    <property type="match status" value="1"/>
</dbReference>
<comment type="catalytic activity">
    <reaction evidence="1 9">
        <text>guanosine(46) in tRNA + S-adenosyl-L-methionine = N(7)-methylguanosine(46) in tRNA + S-adenosyl-L-homocysteine</text>
        <dbReference type="Rhea" id="RHEA:42708"/>
        <dbReference type="Rhea" id="RHEA-COMP:10188"/>
        <dbReference type="Rhea" id="RHEA-COMP:10189"/>
        <dbReference type="ChEBI" id="CHEBI:57856"/>
        <dbReference type="ChEBI" id="CHEBI:59789"/>
        <dbReference type="ChEBI" id="CHEBI:74269"/>
        <dbReference type="ChEBI" id="CHEBI:74480"/>
        <dbReference type="EC" id="2.1.1.33"/>
    </reaction>
</comment>
<feature type="region of interest" description="Interaction with RNA" evidence="9">
    <location>
        <begin position="124"/>
        <end position="129"/>
    </location>
</feature>
<evidence type="ECO:0000256" key="2">
    <source>
        <dbReference type="ARBA" id="ARBA00003015"/>
    </source>
</evidence>
<evidence type="ECO:0000256" key="5">
    <source>
        <dbReference type="ARBA" id="ARBA00022691"/>
    </source>
</evidence>
<dbReference type="Pfam" id="PF02390">
    <property type="entry name" value="Methyltransf_4"/>
    <property type="match status" value="1"/>
</dbReference>
<gene>
    <name evidence="9 10" type="primary">trmB</name>
    <name evidence="10" type="ORF">G7058_03120</name>
</gene>
<evidence type="ECO:0000313" key="10">
    <source>
        <dbReference type="EMBL" id="QIK51141.1"/>
    </source>
</evidence>
<keyword evidence="11" id="KW-1185">Reference proteome</keyword>
<dbReference type="PANTHER" id="PTHR23417:SF14">
    <property type="entry name" value="PENTACOTRIPEPTIDE-REPEAT REGION OF PRORP DOMAIN-CONTAINING PROTEIN"/>
    <property type="match status" value="1"/>
</dbReference>
<comment type="function">
    <text evidence="2 9">Catalyzes the formation of N(7)-methylguanine at position 46 (m7G46) in tRNA.</text>
</comment>
<accession>A0A6G7WFY4</accession>
<dbReference type="AlphaFoldDB" id="A0A6G7WFY4"/>
<dbReference type="InterPro" id="IPR055361">
    <property type="entry name" value="tRNA_methyltr_TrmB_bact"/>
</dbReference>
<sequence>MRVRHKPWAAEKLAEHPEYVVTELISQKGKWQESFKNEAPIHIEVGSGKGQFIVGMAAQNPDINYIGIELQTSVAVTALDKMLEAQLPNVKLLNTDGGLLSDYFEEGEVDRVYLNFSDPWPKARHEKRRLTYKSFLENYETIMKPNGAVHFKTDNMGLFEYSLGSFSQYGMIIDQVWLDLHASDFEGNVQTEYEEKFAAKGQPIYRVEAHFSTK</sequence>
<feature type="binding site" evidence="9">
    <location>
        <position position="96"/>
    </location>
    <ligand>
        <name>S-adenosyl-L-methionine</name>
        <dbReference type="ChEBI" id="CHEBI:59789"/>
    </ligand>
</feature>
<dbReference type="EC" id="2.1.1.33" evidence="9"/>
<keyword evidence="4 9" id="KW-0808">Transferase</keyword>
<dbReference type="SUPFAM" id="SSF53335">
    <property type="entry name" value="S-adenosyl-L-methionine-dependent methyltransferases"/>
    <property type="match status" value="1"/>
</dbReference>
<evidence type="ECO:0000256" key="4">
    <source>
        <dbReference type="ARBA" id="ARBA00022679"/>
    </source>
</evidence>
<organism evidence="10 11">
    <name type="scientific">Jeotgalibaca porci</name>
    <dbReference type="NCBI Taxonomy" id="1868793"/>
    <lineage>
        <taxon>Bacteria</taxon>
        <taxon>Bacillati</taxon>
        <taxon>Bacillota</taxon>
        <taxon>Bacilli</taxon>
        <taxon>Lactobacillales</taxon>
        <taxon>Carnobacteriaceae</taxon>
        <taxon>Jeotgalibaca</taxon>
    </lineage>
</organism>
<evidence type="ECO:0000256" key="3">
    <source>
        <dbReference type="ARBA" id="ARBA00022603"/>
    </source>
</evidence>
<evidence type="ECO:0000256" key="8">
    <source>
        <dbReference type="ARBA" id="ARBA00060767"/>
    </source>
</evidence>
<feature type="binding site" evidence="9">
    <location>
        <position position="118"/>
    </location>
    <ligand>
        <name>S-adenosyl-L-methionine</name>
        <dbReference type="ChEBI" id="CHEBI:59789"/>
    </ligand>
</feature>
<dbReference type="PANTHER" id="PTHR23417">
    <property type="entry name" value="3-DEOXY-D-MANNO-OCTULOSONIC-ACID TRANSFERASE/TRNA GUANINE-N 7 - -METHYLTRANSFERASE"/>
    <property type="match status" value="1"/>
</dbReference>
<evidence type="ECO:0000256" key="7">
    <source>
        <dbReference type="ARBA" id="ARBA00060552"/>
    </source>
</evidence>
<dbReference type="GO" id="GO:0043527">
    <property type="term" value="C:tRNA methyltransferase complex"/>
    <property type="evidence" value="ECO:0007669"/>
    <property type="project" value="TreeGrafter"/>
</dbReference>
<dbReference type="Gene3D" id="3.40.50.150">
    <property type="entry name" value="Vaccinia Virus protein VP39"/>
    <property type="match status" value="1"/>
</dbReference>
<dbReference type="UniPathway" id="UPA00989"/>
<feature type="binding site" evidence="9">
    <location>
        <begin position="191"/>
        <end position="194"/>
    </location>
    <ligand>
        <name>substrate</name>
    </ligand>
</feature>
<dbReference type="PROSITE" id="PS51625">
    <property type="entry name" value="SAM_MT_TRMB"/>
    <property type="match status" value="1"/>
</dbReference>
<feature type="binding site" evidence="9">
    <location>
        <position position="154"/>
    </location>
    <ligand>
        <name>substrate</name>
    </ligand>
</feature>
<keyword evidence="5 9" id="KW-0949">S-adenosyl-L-methionine</keyword>
<dbReference type="KEGG" id="jpo:G7058_03120"/>
<dbReference type="NCBIfam" id="NF001080">
    <property type="entry name" value="PRK00121.2-2"/>
    <property type="match status" value="1"/>
</dbReference>
<comment type="pathway">
    <text evidence="7 9">tRNA modification; N(7)-methylguanine-tRNA biosynthesis.</text>
</comment>
<dbReference type="FunFam" id="3.40.50.150:FF:000035">
    <property type="entry name" value="tRNA (guanine-N(7)-)-methyltransferase"/>
    <property type="match status" value="1"/>
</dbReference>
<keyword evidence="3 9" id="KW-0489">Methyltransferase</keyword>
<dbReference type="Proteomes" id="UP000501830">
    <property type="component" value="Chromosome"/>
</dbReference>
<name>A0A6G7WFY4_9LACT</name>
<dbReference type="NCBIfam" id="TIGR00091">
    <property type="entry name" value="tRNA (guanosine(46)-N7)-methyltransferase TrmB"/>
    <property type="match status" value="1"/>
</dbReference>
<evidence type="ECO:0000256" key="9">
    <source>
        <dbReference type="HAMAP-Rule" id="MF_01057"/>
    </source>
</evidence>
<dbReference type="HAMAP" id="MF_01057">
    <property type="entry name" value="tRNA_methyltr_TrmB"/>
    <property type="match status" value="1"/>
</dbReference>
<reference evidence="10 11" key="1">
    <citation type="journal article" date="2017" name="Int. J. Syst. Evol. Microbiol.">
        <title>Jeotgalibaca porci sp. nov. and Jeotgalibaca arthritidis sp. nov., isolated from pigs, and emended description of the genus Jeotgalibaca.</title>
        <authorList>
            <person name="Zamora L."/>
            <person name="Perez-Sancho M."/>
            <person name="Dominguez L."/>
            <person name="Fernandez-Garayzabal J.F."/>
            <person name="Vela A.I."/>
        </authorList>
    </citation>
    <scope>NUCLEOTIDE SEQUENCE [LARGE SCALE GENOMIC DNA]</scope>
    <source>
        <strain evidence="10 11">CCUG 69148</strain>
    </source>
</reference>
<proteinExistence type="inferred from homology"/>
<evidence type="ECO:0000256" key="1">
    <source>
        <dbReference type="ARBA" id="ARBA00000142"/>
    </source>
</evidence>